<proteinExistence type="predicted"/>
<accession>A0JQJ0</accession>
<dbReference type="AlphaFoldDB" id="A0JQJ0"/>
<dbReference type="Proteomes" id="UP000006559">
    <property type="component" value="Chromosome"/>
</dbReference>
<dbReference type="STRING" id="362948.LSL_0750"/>
<gene>
    <name evidence="1" type="ordered locus">LSL_0750</name>
</gene>
<dbReference type="EMBL" id="CP000233">
    <property type="protein sequence ID" value="ABD99560.1"/>
    <property type="molecule type" value="Genomic_DNA"/>
</dbReference>
<evidence type="ECO:0008006" key="3">
    <source>
        <dbReference type="Google" id="ProtNLM"/>
    </source>
</evidence>
<keyword evidence="2" id="KW-1185">Reference proteome</keyword>
<evidence type="ECO:0000313" key="1">
    <source>
        <dbReference type="EMBL" id="ABD99560.1"/>
    </source>
</evidence>
<dbReference type="KEGG" id="lsl:LSL_0750"/>
<reference evidence="1 2" key="1">
    <citation type="journal article" date="2006" name="Proc. Natl. Acad. Sci. U.S.A.">
        <title>Multireplicon genome architecture of Lactobacillus salivarius.</title>
        <authorList>
            <person name="Claesson M.J."/>
            <person name="Li Y."/>
            <person name="Leahy S."/>
            <person name="Canchaya C."/>
            <person name="van Pijkeren J.P."/>
            <person name="Cerdeno-Tarraga A.M."/>
            <person name="Parkhill J."/>
            <person name="Flynn S."/>
            <person name="O'Sullivan G.C."/>
            <person name="Collins J.K."/>
            <person name="Higgins D."/>
            <person name="Shanahan F."/>
            <person name="Fitzgerald G.F."/>
            <person name="van Sinderen D."/>
            <person name="O'Toole P.W."/>
        </authorList>
    </citation>
    <scope>NUCLEOTIDE SEQUENCE [LARGE SCALE GENOMIC DNA]</scope>
    <source>
        <strain evidence="1 2">UCC118</strain>
    </source>
</reference>
<name>A0JQJ0_LIGS1</name>
<sequence length="52" mass="5847">MVLFGIGVMKMEVIGKFVCNACSRVFEINGIGEVNYCPFCGSYEVYVKDDRD</sequence>
<dbReference type="HOGENOM" id="CLU_3081232_0_0_9"/>
<protein>
    <recommendedName>
        <fullName evidence="3">Hydrogenase maturation nickel metallochaperone HypA</fullName>
    </recommendedName>
</protein>
<organism evidence="1 2">
    <name type="scientific">Ligilactobacillus salivarius (strain UCC118)</name>
    <name type="common">Lactobacillus salivarius</name>
    <dbReference type="NCBI Taxonomy" id="362948"/>
    <lineage>
        <taxon>Bacteria</taxon>
        <taxon>Bacillati</taxon>
        <taxon>Bacillota</taxon>
        <taxon>Bacilli</taxon>
        <taxon>Lactobacillales</taxon>
        <taxon>Lactobacillaceae</taxon>
        <taxon>Ligilactobacillus</taxon>
    </lineage>
</organism>
<evidence type="ECO:0000313" key="2">
    <source>
        <dbReference type="Proteomes" id="UP000006559"/>
    </source>
</evidence>